<keyword evidence="3" id="KW-1003">Cell membrane</keyword>
<dbReference type="CDD" id="cd06261">
    <property type="entry name" value="TM_PBP2"/>
    <property type="match status" value="1"/>
</dbReference>
<feature type="transmembrane region" description="Helical" evidence="7">
    <location>
        <begin position="33"/>
        <end position="54"/>
    </location>
</feature>
<accession>A0ABT7JRH1</accession>
<protein>
    <submittedName>
        <fullName evidence="9">Carbohydrate ABC transporter permease</fullName>
    </submittedName>
</protein>
<comment type="caution">
    <text evidence="9">The sequence shown here is derived from an EMBL/GenBank/DDBJ whole genome shotgun (WGS) entry which is preliminary data.</text>
</comment>
<reference evidence="9" key="1">
    <citation type="submission" date="2023-06" db="EMBL/GenBank/DDBJ databases">
        <title>Phylogenetic Diversity of Rhizobium strains.</title>
        <authorList>
            <person name="Moura F.T."/>
            <person name="Helene L.C.F."/>
            <person name="Hungria M."/>
        </authorList>
    </citation>
    <scope>NUCLEOTIDE SEQUENCE</scope>
    <source>
        <strain evidence="9">CCGE526</strain>
    </source>
</reference>
<keyword evidence="4 7" id="KW-0812">Transmembrane</keyword>
<keyword evidence="10" id="KW-1185">Reference proteome</keyword>
<dbReference type="InterPro" id="IPR035906">
    <property type="entry name" value="MetI-like_sf"/>
</dbReference>
<feature type="domain" description="ABC transmembrane type-1" evidence="8">
    <location>
        <begin position="93"/>
        <end position="285"/>
    </location>
</feature>
<evidence type="ECO:0000256" key="4">
    <source>
        <dbReference type="ARBA" id="ARBA00022692"/>
    </source>
</evidence>
<evidence type="ECO:0000259" key="8">
    <source>
        <dbReference type="PROSITE" id="PS50928"/>
    </source>
</evidence>
<dbReference type="Gene3D" id="1.10.3720.10">
    <property type="entry name" value="MetI-like"/>
    <property type="match status" value="1"/>
</dbReference>
<evidence type="ECO:0000313" key="9">
    <source>
        <dbReference type="EMBL" id="MDL2398941.1"/>
    </source>
</evidence>
<evidence type="ECO:0000256" key="6">
    <source>
        <dbReference type="ARBA" id="ARBA00023136"/>
    </source>
</evidence>
<evidence type="ECO:0000256" key="3">
    <source>
        <dbReference type="ARBA" id="ARBA00022475"/>
    </source>
</evidence>
<comment type="similarity">
    <text evidence="7">Belongs to the binding-protein-dependent transport system permease family.</text>
</comment>
<feature type="transmembrane region" description="Helical" evidence="7">
    <location>
        <begin position="161"/>
        <end position="180"/>
    </location>
</feature>
<dbReference type="SUPFAM" id="SSF161098">
    <property type="entry name" value="MetI-like"/>
    <property type="match status" value="1"/>
</dbReference>
<dbReference type="InterPro" id="IPR050901">
    <property type="entry name" value="BP-dep_ABC_trans_perm"/>
</dbReference>
<keyword evidence="6 7" id="KW-0472">Membrane</keyword>
<sequence length="301" mass="33606">MSQIEEPSLTRNVRNEVAPFQYLHFDLIWKKMAVYMIGYAGACVVGFPLFWMLLCSFKGRTELYASPPTFWPTQWTLENYVDLFIQTKFGTYFLNSIIVGVGTTVFSIAVGSLAAYSVTRFRFWGLPTISRSVLLLYMLPEVLIVIPMYSIIVNAGLQDTLFALIISNTAFTLPLAVWFMRSYFLSIPVNLEESAMIDGCSRFGALRRVVLPLALPGLLSVSVFSFNHAWNEFLFALVFTSSEDVKVLPLGLSTWIGENDMYSWGMLLAAGVLVTLPVMIFYLIAQRNLVVGATDGGVKGA</sequence>
<dbReference type="Pfam" id="PF00528">
    <property type="entry name" value="BPD_transp_1"/>
    <property type="match status" value="1"/>
</dbReference>
<feature type="transmembrane region" description="Helical" evidence="7">
    <location>
        <begin position="92"/>
        <end position="114"/>
    </location>
</feature>
<dbReference type="EMBL" id="JARFYM010000004">
    <property type="protein sequence ID" value="MDL2398941.1"/>
    <property type="molecule type" value="Genomic_DNA"/>
</dbReference>
<comment type="subcellular location">
    <subcellularLocation>
        <location evidence="1 7">Cell membrane</location>
        <topology evidence="1 7">Multi-pass membrane protein</topology>
    </subcellularLocation>
</comment>
<feature type="transmembrane region" description="Helical" evidence="7">
    <location>
        <begin position="261"/>
        <end position="284"/>
    </location>
</feature>
<dbReference type="RefSeq" id="WP_285867837.1">
    <property type="nucleotide sequence ID" value="NZ_JARFYM010000004.1"/>
</dbReference>
<dbReference type="PROSITE" id="PS50928">
    <property type="entry name" value="ABC_TM1"/>
    <property type="match status" value="1"/>
</dbReference>
<keyword evidence="2 7" id="KW-0813">Transport</keyword>
<evidence type="ECO:0000256" key="1">
    <source>
        <dbReference type="ARBA" id="ARBA00004651"/>
    </source>
</evidence>
<proteinExistence type="inferred from homology"/>
<evidence type="ECO:0000256" key="7">
    <source>
        <dbReference type="RuleBase" id="RU363032"/>
    </source>
</evidence>
<dbReference type="Proteomes" id="UP001172645">
    <property type="component" value="Unassembled WGS sequence"/>
</dbReference>
<evidence type="ECO:0000256" key="5">
    <source>
        <dbReference type="ARBA" id="ARBA00022989"/>
    </source>
</evidence>
<dbReference type="PANTHER" id="PTHR32243:SF18">
    <property type="entry name" value="INNER MEMBRANE ABC TRANSPORTER PERMEASE PROTEIN YCJP"/>
    <property type="match status" value="1"/>
</dbReference>
<dbReference type="PANTHER" id="PTHR32243">
    <property type="entry name" value="MALTOSE TRANSPORT SYSTEM PERMEASE-RELATED"/>
    <property type="match status" value="1"/>
</dbReference>
<evidence type="ECO:0000256" key="2">
    <source>
        <dbReference type="ARBA" id="ARBA00022448"/>
    </source>
</evidence>
<evidence type="ECO:0000313" key="10">
    <source>
        <dbReference type="Proteomes" id="UP001172645"/>
    </source>
</evidence>
<keyword evidence="5 7" id="KW-1133">Transmembrane helix</keyword>
<name>A0ABT7JRH1_9HYPH</name>
<organism evidence="9 10">
    <name type="scientific">Rhizobium mayense</name>
    <dbReference type="NCBI Taxonomy" id="1312184"/>
    <lineage>
        <taxon>Bacteria</taxon>
        <taxon>Pseudomonadati</taxon>
        <taxon>Pseudomonadota</taxon>
        <taxon>Alphaproteobacteria</taxon>
        <taxon>Hyphomicrobiales</taxon>
        <taxon>Rhizobiaceae</taxon>
        <taxon>Rhizobium/Agrobacterium group</taxon>
        <taxon>Rhizobium</taxon>
    </lineage>
</organism>
<dbReference type="InterPro" id="IPR000515">
    <property type="entry name" value="MetI-like"/>
</dbReference>
<gene>
    <name evidence="9" type="ORF">PY649_08560</name>
</gene>
<feature type="transmembrane region" description="Helical" evidence="7">
    <location>
        <begin position="134"/>
        <end position="155"/>
    </location>
</feature>